<dbReference type="Gene3D" id="2.40.170.20">
    <property type="entry name" value="TonB-dependent receptor, beta-barrel domain"/>
    <property type="match status" value="1"/>
</dbReference>
<evidence type="ECO:0000256" key="9">
    <source>
        <dbReference type="PROSITE-ProRule" id="PRU01360"/>
    </source>
</evidence>
<dbReference type="InterPro" id="IPR036942">
    <property type="entry name" value="Beta-barrel_TonB_sf"/>
</dbReference>
<comment type="subcellular location">
    <subcellularLocation>
        <location evidence="1 9">Cell outer membrane</location>
        <topology evidence="1 9">Multi-pass membrane protein</topology>
    </subcellularLocation>
</comment>
<dbReference type="GO" id="GO:0009279">
    <property type="term" value="C:cell outer membrane"/>
    <property type="evidence" value="ECO:0007669"/>
    <property type="project" value="UniProtKB-SubCell"/>
</dbReference>
<evidence type="ECO:0000256" key="6">
    <source>
        <dbReference type="ARBA" id="ARBA00023136"/>
    </source>
</evidence>
<dbReference type="AlphaFoldDB" id="A0A4Y9SH97"/>
<keyword evidence="3 9" id="KW-0813">Transport</keyword>
<dbReference type="SUPFAM" id="SSF49452">
    <property type="entry name" value="Starch-binding domain-like"/>
    <property type="match status" value="1"/>
</dbReference>
<evidence type="ECO:0000256" key="4">
    <source>
        <dbReference type="ARBA" id="ARBA00022452"/>
    </source>
</evidence>
<dbReference type="Proteomes" id="UP000298438">
    <property type="component" value="Unassembled WGS sequence"/>
</dbReference>
<evidence type="ECO:0000259" key="11">
    <source>
        <dbReference type="Pfam" id="PF07715"/>
    </source>
</evidence>
<comment type="similarity">
    <text evidence="2 9">Belongs to the TonB-dependent receptor family.</text>
</comment>
<comment type="caution">
    <text evidence="13">The sequence shown here is derived from an EMBL/GenBank/DDBJ whole genome shotgun (WGS) entry which is preliminary data.</text>
</comment>
<evidence type="ECO:0000256" key="3">
    <source>
        <dbReference type="ARBA" id="ARBA00022448"/>
    </source>
</evidence>
<proteinExistence type="inferred from homology"/>
<evidence type="ECO:0000313" key="14">
    <source>
        <dbReference type="Proteomes" id="UP000298438"/>
    </source>
</evidence>
<feature type="chain" id="PRO_5021261979" evidence="10">
    <location>
        <begin position="31"/>
        <end position="1027"/>
    </location>
</feature>
<protein>
    <submittedName>
        <fullName evidence="13">TonB-dependent receptor</fullName>
    </submittedName>
</protein>
<keyword evidence="7 13" id="KW-0675">Receptor</keyword>
<evidence type="ECO:0000256" key="10">
    <source>
        <dbReference type="SAM" id="SignalP"/>
    </source>
</evidence>
<dbReference type="PANTHER" id="PTHR30069">
    <property type="entry name" value="TONB-DEPENDENT OUTER MEMBRANE RECEPTOR"/>
    <property type="match status" value="1"/>
</dbReference>
<evidence type="ECO:0000259" key="12">
    <source>
        <dbReference type="Pfam" id="PF25183"/>
    </source>
</evidence>
<evidence type="ECO:0000256" key="2">
    <source>
        <dbReference type="ARBA" id="ARBA00009810"/>
    </source>
</evidence>
<evidence type="ECO:0000256" key="8">
    <source>
        <dbReference type="ARBA" id="ARBA00023237"/>
    </source>
</evidence>
<feature type="domain" description="TonB-dependent receptor plug" evidence="11">
    <location>
        <begin position="136"/>
        <end position="229"/>
    </location>
</feature>
<accession>A0A4Y9SH97</accession>
<dbReference type="Gene3D" id="2.60.40.1120">
    <property type="entry name" value="Carboxypeptidase-like, regulatory domain"/>
    <property type="match status" value="1"/>
</dbReference>
<sequence length="1027" mass="111330">MLRTTILVRALSIACGATTLAGMVVLPALAQSNAAGTIFGRVDQPAGATVVLNNVETGLKRSAAPDASGAFRVTALPPGHYRVDLVRNGAVERSTEVDVLIGQGVDASFGGAVQSVQVTGRRSNRIDVSSADNGATFTARELAQLPITQSVDAIIQLAPNTTRADPRYAAGASFGGGGASENSYYINGFPVTNPLTQLGASELPFGAIGQAQILTGGFGAEFGRSVGGVVNITTKSGTNSWEFGVSASTEPNSLRSKQKNIFYAHNGFADTDGTLYQRNDQNSDSKYRYGAYVGGPIVKDTLFMFVSAERIHQKQGFSNGTQESVESNGDTGWLDQRNLTTRYLGKLDWNISNEHRLEWTTIGDQPEADLLFSGFDNLTGMHSAALNPSGGHYESSANITPTTGAKTNILRYTGNLSDTLTVSALYGKNKTDHVNNRLGYNPNMPGIIINANGQPPSLPNIINPQPFAGQRLDSAYSYDEVRSNRLDIEWKIGDHTVRGGFDNNKLSSFGAGQIIAGGYSWVYGFTASPGKPVTLNGYPTVVQGSPLADQGYYVYRSIFNDVTQAFSNQSAQYIEDRWQISKNLLLTVGLRDEQYKNLNGDGVAFLKIDKQLNPRASAVWDVHGDATFKVFGSAGRYSIQIPTHVAVRGASRSTLTREYFSYTGINPDGTPVGLKNLTPVTSSDNEFGQPKLAETVAAQNLKPSYQDELTIGFDKQFSPELNVGAKVTYRKLRQTIDDWCDGRPFETWAAAHNVDISNWGGFNCASINPGRTNEFLVDFAGSGSNANLTRVTLTAADMGFAEPTRVYKALDLYLEHPLRNGWYGKVNYTWSRSKGNTEGQTLSAVAQTDVAATQTWDHREIMEYADGLLPNDREHQLKAFGYWQFQPEWAVGGNLLVASGQPITCLGTYPTALQANDPGFPDYGSAYHYCYGQNGADNPPAPPDGSHRLPWDVRLDLNLVYHPAAIKDLAFKVDVFNVFNKQTVQQVDQLYNTDSGDRSPTFGTPGSVVGYTAPRSVKLGVEYNHKF</sequence>
<keyword evidence="14" id="KW-1185">Reference proteome</keyword>
<evidence type="ECO:0000256" key="1">
    <source>
        <dbReference type="ARBA" id="ARBA00004571"/>
    </source>
</evidence>
<feature type="domain" description="TonB-dependent transporter Oar-like beta-barrel" evidence="12">
    <location>
        <begin position="339"/>
        <end position="596"/>
    </location>
</feature>
<dbReference type="Pfam" id="PF25183">
    <property type="entry name" value="OMP_b-brl_4"/>
    <property type="match status" value="1"/>
</dbReference>
<dbReference type="SUPFAM" id="SSF56935">
    <property type="entry name" value="Porins"/>
    <property type="match status" value="1"/>
</dbReference>
<dbReference type="Pfam" id="PF13620">
    <property type="entry name" value="CarboxypepD_reg"/>
    <property type="match status" value="1"/>
</dbReference>
<dbReference type="InterPro" id="IPR013784">
    <property type="entry name" value="Carb-bd-like_fold"/>
</dbReference>
<keyword evidence="4 9" id="KW-1134">Transmembrane beta strand</keyword>
<dbReference type="GO" id="GO:0044718">
    <property type="term" value="P:siderophore transmembrane transport"/>
    <property type="evidence" value="ECO:0007669"/>
    <property type="project" value="TreeGrafter"/>
</dbReference>
<organism evidence="13 14">
    <name type="scientific">Zemynaea arenosa</name>
    <dbReference type="NCBI Taxonomy" id="2561931"/>
    <lineage>
        <taxon>Bacteria</taxon>
        <taxon>Pseudomonadati</taxon>
        <taxon>Pseudomonadota</taxon>
        <taxon>Betaproteobacteria</taxon>
        <taxon>Burkholderiales</taxon>
        <taxon>Oxalobacteraceae</taxon>
        <taxon>Telluria group</taxon>
        <taxon>Zemynaea</taxon>
    </lineage>
</organism>
<dbReference type="Gene3D" id="2.170.130.10">
    <property type="entry name" value="TonB-dependent receptor, plug domain"/>
    <property type="match status" value="1"/>
</dbReference>
<dbReference type="Pfam" id="PF07715">
    <property type="entry name" value="Plug"/>
    <property type="match status" value="1"/>
</dbReference>
<evidence type="ECO:0000256" key="7">
    <source>
        <dbReference type="ARBA" id="ARBA00023170"/>
    </source>
</evidence>
<evidence type="ECO:0000313" key="13">
    <source>
        <dbReference type="EMBL" id="TFW20906.1"/>
    </source>
</evidence>
<reference evidence="13 14" key="1">
    <citation type="submission" date="2019-03" db="EMBL/GenBank/DDBJ databases">
        <title>Draft Genome Sequence of Massilia arenosa sp. nov., a Novel Massilia Species Isolated from a Sandy-loam Maize Soil.</title>
        <authorList>
            <person name="Raths R."/>
            <person name="Peta V."/>
            <person name="Bucking H."/>
        </authorList>
    </citation>
    <scope>NUCLEOTIDE SEQUENCE [LARGE SCALE GENOMIC DNA]</scope>
    <source>
        <strain evidence="13 14">MC02</strain>
    </source>
</reference>
<name>A0A4Y9SH97_9BURK</name>
<dbReference type="GO" id="GO:0030246">
    <property type="term" value="F:carbohydrate binding"/>
    <property type="evidence" value="ECO:0007669"/>
    <property type="project" value="InterPro"/>
</dbReference>
<dbReference type="InterPro" id="IPR037066">
    <property type="entry name" value="Plug_dom_sf"/>
</dbReference>
<dbReference type="EMBL" id="SPVF01000127">
    <property type="protein sequence ID" value="TFW20906.1"/>
    <property type="molecule type" value="Genomic_DNA"/>
</dbReference>
<keyword evidence="10" id="KW-0732">Signal</keyword>
<feature type="signal peptide" evidence="10">
    <location>
        <begin position="1"/>
        <end position="30"/>
    </location>
</feature>
<dbReference type="PANTHER" id="PTHR30069:SF46">
    <property type="entry name" value="OAR PROTEIN"/>
    <property type="match status" value="1"/>
</dbReference>
<dbReference type="PROSITE" id="PS52016">
    <property type="entry name" value="TONB_DEPENDENT_REC_3"/>
    <property type="match status" value="1"/>
</dbReference>
<gene>
    <name evidence="13" type="ORF">E4L96_09665</name>
</gene>
<dbReference type="OrthoDB" id="9768147at2"/>
<dbReference type="InterPro" id="IPR012910">
    <property type="entry name" value="Plug_dom"/>
</dbReference>
<dbReference type="GO" id="GO:0015344">
    <property type="term" value="F:siderophore uptake transmembrane transporter activity"/>
    <property type="evidence" value="ECO:0007669"/>
    <property type="project" value="TreeGrafter"/>
</dbReference>
<keyword evidence="8 9" id="KW-0998">Cell outer membrane</keyword>
<dbReference type="RefSeq" id="WP_135207011.1">
    <property type="nucleotide sequence ID" value="NZ_SPVF01000127.1"/>
</dbReference>
<dbReference type="InterPro" id="IPR057601">
    <property type="entry name" value="Oar-like_b-barrel"/>
</dbReference>
<dbReference type="InterPro" id="IPR039426">
    <property type="entry name" value="TonB-dep_rcpt-like"/>
</dbReference>
<keyword evidence="5 9" id="KW-0812">Transmembrane</keyword>
<keyword evidence="6 9" id="KW-0472">Membrane</keyword>
<evidence type="ECO:0000256" key="5">
    <source>
        <dbReference type="ARBA" id="ARBA00022692"/>
    </source>
</evidence>